<protein>
    <submittedName>
        <fullName evidence="4">Pre-mRNA splicing factor</fullName>
    </submittedName>
</protein>
<dbReference type="Pfam" id="PF00730">
    <property type="entry name" value="HhH-GPD"/>
    <property type="match status" value="1"/>
</dbReference>
<feature type="domain" description="HhH-GPD" evidence="3">
    <location>
        <begin position="152"/>
        <end position="316"/>
    </location>
</feature>
<evidence type="ECO:0000256" key="2">
    <source>
        <dbReference type="ARBA" id="ARBA00023242"/>
    </source>
</evidence>
<dbReference type="VEuPathDB" id="FungiDB:I7I51_09097"/>
<dbReference type="Gene3D" id="1.10.340.30">
    <property type="entry name" value="Hypothetical protein, domain 2"/>
    <property type="match status" value="1"/>
</dbReference>
<dbReference type="FunFam" id="1.10.340.30:FF:000020">
    <property type="entry name" value="Pre-mRNA splicing factor, putative"/>
    <property type="match status" value="1"/>
</dbReference>
<dbReference type="EMBL" id="CP069109">
    <property type="protein sequence ID" value="QSS59661.1"/>
    <property type="molecule type" value="Genomic_DNA"/>
</dbReference>
<sequence>AGTSATVARFAGLSELGLEFSHSKTLDFPAALMPAKGRRPWFVGALVLRVPCFLSFGATQPNKTEHWLNLELYAGHVIWAPNPVPLSQKTDNLGISEERYMAKQPKKSPYFPQKRRNAASCLPFPPISARSFGLIQEKLAHDPFRLLIATIFLNRTRGEVAIPVLYSVFERYPTVAALAEAQEEDVVGMIHCLGFQNARARKCIALAKLWVEDPPVKGKRYRKLHYPNKGDGRDIKPGECVGDDDTRVAWEIAHLPGLGSYALDSWRIFCRDELRGLARDWEGAEAPDGFVPEWKSVVPKDKELRGFLTWMWLKEGWEWETETGRRRRASKKLRRAAMQGSIAIETNGSWILESSMAETSIYFEKTIQDK</sequence>
<evidence type="ECO:0000259" key="3">
    <source>
        <dbReference type="SMART" id="SM00478"/>
    </source>
</evidence>
<comment type="subcellular location">
    <subcellularLocation>
        <location evidence="1">Nucleus</location>
    </subcellularLocation>
</comment>
<keyword evidence="2" id="KW-0539">Nucleus</keyword>
<dbReference type="InterPro" id="IPR003265">
    <property type="entry name" value="HhH-GPD_domain"/>
</dbReference>
<evidence type="ECO:0000256" key="1">
    <source>
        <dbReference type="ARBA" id="ARBA00004123"/>
    </source>
</evidence>
<dbReference type="SUPFAM" id="SSF48150">
    <property type="entry name" value="DNA-glycosylase"/>
    <property type="match status" value="1"/>
</dbReference>
<dbReference type="SMART" id="SM00478">
    <property type="entry name" value="ENDO3c"/>
    <property type="match status" value="1"/>
</dbReference>
<evidence type="ECO:0000313" key="4">
    <source>
        <dbReference type="EMBL" id="QSS59661.1"/>
    </source>
</evidence>
<dbReference type="InterPro" id="IPR011257">
    <property type="entry name" value="DNA_glycosylase"/>
</dbReference>
<dbReference type="GO" id="GO:0003824">
    <property type="term" value="F:catalytic activity"/>
    <property type="evidence" value="ECO:0007669"/>
    <property type="project" value="InterPro"/>
</dbReference>
<dbReference type="OrthoDB" id="10265068at2759"/>
<organism evidence="4 5">
    <name type="scientific">Ajellomyces capsulatus</name>
    <name type="common">Darling's disease fungus</name>
    <name type="synonym">Histoplasma capsulatum</name>
    <dbReference type="NCBI Taxonomy" id="5037"/>
    <lineage>
        <taxon>Eukaryota</taxon>
        <taxon>Fungi</taxon>
        <taxon>Dikarya</taxon>
        <taxon>Ascomycota</taxon>
        <taxon>Pezizomycotina</taxon>
        <taxon>Eurotiomycetes</taxon>
        <taxon>Eurotiomycetidae</taxon>
        <taxon>Onygenales</taxon>
        <taxon>Ajellomycetaceae</taxon>
        <taxon>Histoplasma</taxon>
    </lineage>
</organism>
<proteinExistence type="predicted"/>
<dbReference type="PANTHER" id="PTHR15074:SF0">
    <property type="entry name" value="METHYL-CPG-BINDING DOMAIN PROTEIN 4-LIKE PROTEIN"/>
    <property type="match status" value="1"/>
</dbReference>
<dbReference type="InterPro" id="IPR045138">
    <property type="entry name" value="MeCP2/MBD4"/>
</dbReference>
<dbReference type="GO" id="GO:0003677">
    <property type="term" value="F:DNA binding"/>
    <property type="evidence" value="ECO:0007669"/>
    <property type="project" value="InterPro"/>
</dbReference>
<dbReference type="Proteomes" id="UP000663671">
    <property type="component" value="Chromosome 2"/>
</dbReference>
<name>A0A8A1M115_AJECA</name>
<dbReference type="PANTHER" id="PTHR15074">
    <property type="entry name" value="METHYL-CPG-BINDING PROTEIN"/>
    <property type="match status" value="1"/>
</dbReference>
<gene>
    <name evidence="4" type="ORF">I7I51_09097</name>
</gene>
<dbReference type="AlphaFoldDB" id="A0A8A1M115"/>
<feature type="non-terminal residue" evidence="4">
    <location>
        <position position="1"/>
    </location>
</feature>
<dbReference type="GO" id="GO:0006285">
    <property type="term" value="P:base-excision repair, AP site formation"/>
    <property type="evidence" value="ECO:0007669"/>
    <property type="project" value="UniProtKB-ARBA"/>
</dbReference>
<accession>A0A8A1M115</accession>
<reference evidence="4" key="1">
    <citation type="submission" date="2021-01" db="EMBL/GenBank/DDBJ databases">
        <title>Chromosome-level genome assembly of a human fungal pathogen reveals clustering of transcriptionally co-regulated genes.</title>
        <authorList>
            <person name="Voorhies M."/>
            <person name="Cohen S."/>
            <person name="Shea T.P."/>
            <person name="Petrus S."/>
            <person name="Munoz J.F."/>
            <person name="Poplawski S."/>
            <person name="Goldman W.E."/>
            <person name="Michael T."/>
            <person name="Cuomo C.A."/>
            <person name="Sil A."/>
            <person name="Beyhan S."/>
        </authorList>
    </citation>
    <scope>NUCLEOTIDE SEQUENCE</scope>
    <source>
        <strain evidence="4">WU24</strain>
    </source>
</reference>
<dbReference type="GO" id="GO:0005634">
    <property type="term" value="C:nucleus"/>
    <property type="evidence" value="ECO:0007669"/>
    <property type="project" value="UniProtKB-SubCell"/>
</dbReference>
<evidence type="ECO:0000313" key="5">
    <source>
        <dbReference type="Proteomes" id="UP000663671"/>
    </source>
</evidence>